<dbReference type="AlphaFoldDB" id="A0A225NE45"/>
<name>A0A225NE45_9RHOB</name>
<dbReference type="EMBL" id="AQQR01000013">
    <property type="protein sequence ID" value="OWU70020.1"/>
    <property type="molecule type" value="Genomic_DNA"/>
</dbReference>
<dbReference type="RefSeq" id="WP_088651947.1">
    <property type="nucleotide sequence ID" value="NZ_AQQR01000013.1"/>
</dbReference>
<organism evidence="1 2">
    <name type="scientific">Marinibacterium profundimaris</name>
    <dbReference type="NCBI Taxonomy" id="1679460"/>
    <lineage>
        <taxon>Bacteria</taxon>
        <taxon>Pseudomonadati</taxon>
        <taxon>Pseudomonadota</taxon>
        <taxon>Alphaproteobacteria</taxon>
        <taxon>Rhodobacterales</taxon>
        <taxon>Paracoccaceae</taxon>
        <taxon>Marinibacterium</taxon>
    </lineage>
</organism>
<keyword evidence="2" id="KW-1185">Reference proteome</keyword>
<dbReference type="OrthoDB" id="7875801at2"/>
<evidence type="ECO:0000313" key="1">
    <source>
        <dbReference type="EMBL" id="OWU70020.1"/>
    </source>
</evidence>
<evidence type="ECO:0000313" key="2">
    <source>
        <dbReference type="Proteomes" id="UP000215377"/>
    </source>
</evidence>
<accession>A0A225NE45</accession>
<protein>
    <recommendedName>
        <fullName evidence="3">50S ribosomal protein L35</fullName>
    </recommendedName>
</protein>
<dbReference type="Proteomes" id="UP000215377">
    <property type="component" value="Unassembled WGS sequence"/>
</dbReference>
<comment type="caution">
    <text evidence="1">The sequence shown here is derived from an EMBL/GenBank/DDBJ whole genome shotgun (WGS) entry which is preliminary data.</text>
</comment>
<evidence type="ECO:0008006" key="3">
    <source>
        <dbReference type="Google" id="ProtNLM"/>
    </source>
</evidence>
<sequence>MDPDLSLVIGILLAGLAIPGVLAALVDRRVPKLPVVMAAGGAYLIYRAVTTLPGGFSWPDVPNAFIDVIARVIT</sequence>
<reference evidence="1 2" key="1">
    <citation type="submission" date="2013-04" db="EMBL/GenBank/DDBJ databases">
        <title>Oceanicola sp. 22II1-22F33 Genome Sequencing.</title>
        <authorList>
            <person name="Lai Q."/>
            <person name="Li G."/>
            <person name="Shao Z."/>
        </authorList>
    </citation>
    <scope>NUCLEOTIDE SEQUENCE [LARGE SCALE GENOMIC DNA]</scope>
    <source>
        <strain evidence="1 2">22II1-22F33</strain>
    </source>
</reference>
<gene>
    <name evidence="1" type="ORF">ATO3_21350</name>
</gene>
<proteinExistence type="predicted"/>